<evidence type="ECO:0000313" key="1">
    <source>
        <dbReference type="EMBL" id="CBY24803.1"/>
    </source>
</evidence>
<dbReference type="EMBL" id="FN653063">
    <property type="protein sequence ID" value="CBY24803.1"/>
    <property type="molecule type" value="Genomic_DNA"/>
</dbReference>
<dbReference type="AlphaFoldDB" id="E4XK27"/>
<sequence>MFADWIWSSVSSMKKLNNTEELELQLASSGFYECFEKENCDYSLNENKNQLQDQLNNAPAYFAGNIVRMNPGVHQYLSTRNNNFSNRAQKGTIIVN</sequence>
<gene>
    <name evidence="1" type="ORF">GSOID_T00012976001</name>
</gene>
<dbReference type="PANTHER" id="PTHR35170:SF2">
    <property type="entry name" value="PROTEIN DD3-3"/>
    <property type="match status" value="1"/>
</dbReference>
<dbReference type="OrthoDB" id="167398at2759"/>
<name>E4XK27_OIKDI</name>
<dbReference type="InParanoid" id="E4XK27"/>
<evidence type="ECO:0000313" key="2">
    <source>
        <dbReference type="Proteomes" id="UP000001307"/>
    </source>
</evidence>
<organism evidence="1">
    <name type="scientific">Oikopleura dioica</name>
    <name type="common">Tunicate</name>
    <dbReference type="NCBI Taxonomy" id="34765"/>
    <lineage>
        <taxon>Eukaryota</taxon>
        <taxon>Metazoa</taxon>
        <taxon>Chordata</taxon>
        <taxon>Tunicata</taxon>
        <taxon>Appendicularia</taxon>
        <taxon>Copelata</taxon>
        <taxon>Oikopleuridae</taxon>
        <taxon>Oikopleura</taxon>
    </lineage>
</organism>
<dbReference type="Proteomes" id="UP000001307">
    <property type="component" value="Unassembled WGS sequence"/>
</dbReference>
<protein>
    <submittedName>
        <fullName evidence="1">Uncharacterized protein</fullName>
    </submittedName>
</protein>
<reference evidence="1" key="1">
    <citation type="journal article" date="2010" name="Science">
        <title>Plasticity of animal genome architecture unmasked by rapid evolution of a pelagic tunicate.</title>
        <authorList>
            <person name="Denoeud F."/>
            <person name="Henriet S."/>
            <person name="Mungpakdee S."/>
            <person name="Aury J.M."/>
            <person name="Da Silva C."/>
            <person name="Brinkmann H."/>
            <person name="Mikhaleva J."/>
            <person name="Olsen L.C."/>
            <person name="Jubin C."/>
            <person name="Canestro C."/>
            <person name="Bouquet J.M."/>
            <person name="Danks G."/>
            <person name="Poulain J."/>
            <person name="Campsteijn C."/>
            <person name="Adamski M."/>
            <person name="Cross I."/>
            <person name="Yadetie F."/>
            <person name="Muffato M."/>
            <person name="Louis A."/>
            <person name="Butcher S."/>
            <person name="Tsagkogeorga G."/>
            <person name="Konrad A."/>
            <person name="Singh S."/>
            <person name="Jensen M.F."/>
            <person name="Cong E.H."/>
            <person name="Eikeseth-Otteraa H."/>
            <person name="Noel B."/>
            <person name="Anthouard V."/>
            <person name="Porcel B.M."/>
            <person name="Kachouri-Lafond R."/>
            <person name="Nishino A."/>
            <person name="Ugolini M."/>
            <person name="Chourrout P."/>
            <person name="Nishida H."/>
            <person name="Aasland R."/>
            <person name="Huzurbazar S."/>
            <person name="Westhof E."/>
            <person name="Delsuc F."/>
            <person name="Lehrach H."/>
            <person name="Reinhardt R."/>
            <person name="Weissenbach J."/>
            <person name="Roy S.W."/>
            <person name="Artiguenave F."/>
            <person name="Postlethwait J.H."/>
            <person name="Manak J.R."/>
            <person name="Thompson E.M."/>
            <person name="Jaillon O."/>
            <person name="Du Pasquier L."/>
            <person name="Boudinot P."/>
            <person name="Liberles D.A."/>
            <person name="Volff J.N."/>
            <person name="Philippe H."/>
            <person name="Lenhard B."/>
            <person name="Roest Crollius H."/>
            <person name="Wincker P."/>
            <person name="Chourrout D."/>
        </authorList>
    </citation>
    <scope>NUCLEOTIDE SEQUENCE [LARGE SCALE GENOMIC DNA]</scope>
</reference>
<dbReference type="InterPro" id="IPR053320">
    <property type="entry name" value="Protein_DD3-3_O-glyco"/>
</dbReference>
<dbReference type="PANTHER" id="PTHR35170">
    <property type="entry name" value="PROTEIN DD3-3"/>
    <property type="match status" value="1"/>
</dbReference>
<keyword evidence="2" id="KW-1185">Reference proteome</keyword>
<accession>E4XK27</accession>
<proteinExistence type="predicted"/>